<dbReference type="SMART" id="SM00368">
    <property type="entry name" value="LRR_RI"/>
    <property type="match status" value="4"/>
</dbReference>
<dbReference type="Pfam" id="PF13516">
    <property type="entry name" value="LRR_6"/>
    <property type="match status" value="2"/>
</dbReference>
<dbReference type="GeneTree" id="ENSGT01150000286904"/>
<evidence type="ECO:0008006" key="5">
    <source>
        <dbReference type="Google" id="ProtNLM"/>
    </source>
</evidence>
<keyword evidence="2" id="KW-0677">Repeat</keyword>
<dbReference type="InParanoid" id="A0A4W6E834"/>
<evidence type="ECO:0000313" key="4">
    <source>
        <dbReference type="Proteomes" id="UP000314980"/>
    </source>
</evidence>
<dbReference type="PANTHER" id="PTHR24106">
    <property type="entry name" value="NACHT, LRR AND CARD DOMAINS-CONTAINING"/>
    <property type="match status" value="1"/>
</dbReference>
<evidence type="ECO:0000256" key="1">
    <source>
        <dbReference type="ARBA" id="ARBA00022614"/>
    </source>
</evidence>
<evidence type="ECO:0000256" key="2">
    <source>
        <dbReference type="ARBA" id="ARBA00022737"/>
    </source>
</evidence>
<dbReference type="AlphaFoldDB" id="A0A4W6E834"/>
<reference evidence="3" key="3">
    <citation type="submission" date="2025-09" db="UniProtKB">
        <authorList>
            <consortium name="Ensembl"/>
        </authorList>
    </citation>
    <scope>IDENTIFICATION</scope>
</reference>
<dbReference type="Gene3D" id="3.80.10.10">
    <property type="entry name" value="Ribonuclease Inhibitor"/>
    <property type="match status" value="1"/>
</dbReference>
<sequence length="178" mass="19692">IQDTAIFSSRDNIEESFLIPYCHLPRLSGCNLTERSCAALSSVLSSQSSSLRELDLSNNNLHDSGVKLVCAGLESPHCILETLRLSGCLVTEEGCASLASALSSNPSHLRELDLSYNHPEDSGVTLLAAELEDPNWRLDTLRYGEVCCSYRPCLREEVELETFSSVKTNDRSDIDYFK</sequence>
<proteinExistence type="predicted"/>
<organism evidence="3 4">
    <name type="scientific">Lates calcarifer</name>
    <name type="common">Barramundi</name>
    <name type="synonym">Holocentrus calcarifer</name>
    <dbReference type="NCBI Taxonomy" id="8187"/>
    <lineage>
        <taxon>Eukaryota</taxon>
        <taxon>Metazoa</taxon>
        <taxon>Chordata</taxon>
        <taxon>Craniata</taxon>
        <taxon>Vertebrata</taxon>
        <taxon>Euteleostomi</taxon>
        <taxon>Actinopterygii</taxon>
        <taxon>Neopterygii</taxon>
        <taxon>Teleostei</taxon>
        <taxon>Neoteleostei</taxon>
        <taxon>Acanthomorphata</taxon>
        <taxon>Carangaria</taxon>
        <taxon>Carangaria incertae sedis</taxon>
        <taxon>Centropomidae</taxon>
        <taxon>Lates</taxon>
    </lineage>
</organism>
<reference evidence="4" key="1">
    <citation type="submission" date="2015-09" db="EMBL/GenBank/DDBJ databases">
        <authorList>
            <person name="Sai Rama Sridatta P."/>
        </authorList>
    </citation>
    <scope>NUCLEOTIDE SEQUENCE [LARGE SCALE GENOMIC DNA]</scope>
</reference>
<reference evidence="3" key="2">
    <citation type="submission" date="2025-08" db="UniProtKB">
        <authorList>
            <consortium name="Ensembl"/>
        </authorList>
    </citation>
    <scope>IDENTIFICATION</scope>
</reference>
<dbReference type="Proteomes" id="UP000314980">
    <property type="component" value="Unassembled WGS sequence"/>
</dbReference>
<dbReference type="InterPro" id="IPR051261">
    <property type="entry name" value="NLR"/>
</dbReference>
<dbReference type="Ensembl" id="ENSLCAT00010035576.1">
    <property type="protein sequence ID" value="ENSLCAP00010034762.1"/>
    <property type="gene ID" value="ENSLCAG00010016313.1"/>
</dbReference>
<name>A0A4W6E834_LATCA</name>
<keyword evidence="1" id="KW-0433">Leucine-rich repeat</keyword>
<accession>A0A4W6E834</accession>
<dbReference type="InterPro" id="IPR001611">
    <property type="entry name" value="Leu-rich_rpt"/>
</dbReference>
<dbReference type="SUPFAM" id="SSF52047">
    <property type="entry name" value="RNI-like"/>
    <property type="match status" value="1"/>
</dbReference>
<protein>
    <recommendedName>
        <fullName evidence="5">SPRY-associated domain-containing protein</fullName>
    </recommendedName>
</protein>
<dbReference type="InterPro" id="IPR032675">
    <property type="entry name" value="LRR_dom_sf"/>
</dbReference>
<evidence type="ECO:0000313" key="3">
    <source>
        <dbReference type="Ensembl" id="ENSLCAP00010034762.1"/>
    </source>
</evidence>
<keyword evidence="4" id="KW-1185">Reference proteome</keyword>